<evidence type="ECO:0000313" key="2">
    <source>
        <dbReference type="EMBL" id="RCN27464.1"/>
    </source>
</evidence>
<sequence>MGTAILLGTLIPYHFEKNRVNTGVKSLDDCLNMLLGIRMLIGGVTAFILDNTVPGATREQRGFALKVEDDNICAEDDGYAPSPLVRRFLLRYPQLCKLPFLPSQRSLLVLATSSTSTSMA</sequence>
<organism evidence="2 3">
    <name type="scientific">Ancylostoma caninum</name>
    <name type="common">Dog hookworm</name>
    <dbReference type="NCBI Taxonomy" id="29170"/>
    <lineage>
        <taxon>Eukaryota</taxon>
        <taxon>Metazoa</taxon>
        <taxon>Ecdysozoa</taxon>
        <taxon>Nematoda</taxon>
        <taxon>Chromadorea</taxon>
        <taxon>Rhabditida</taxon>
        <taxon>Rhabditina</taxon>
        <taxon>Rhabditomorpha</taxon>
        <taxon>Strongyloidea</taxon>
        <taxon>Ancylostomatidae</taxon>
        <taxon>Ancylostomatinae</taxon>
        <taxon>Ancylostoma</taxon>
    </lineage>
</organism>
<evidence type="ECO:0000256" key="1">
    <source>
        <dbReference type="ARBA" id="ARBA00008821"/>
    </source>
</evidence>
<keyword evidence="3" id="KW-1185">Reference proteome</keyword>
<dbReference type="STRING" id="29170.A0A368F5P5"/>
<gene>
    <name evidence="2" type="ORF">ANCCAN_26802</name>
</gene>
<dbReference type="OrthoDB" id="1641903at2759"/>
<evidence type="ECO:0000313" key="3">
    <source>
        <dbReference type="Proteomes" id="UP000252519"/>
    </source>
</evidence>
<dbReference type="EMBL" id="JOJR01004092">
    <property type="protein sequence ID" value="RCN27464.1"/>
    <property type="molecule type" value="Genomic_DNA"/>
</dbReference>
<accession>A0A368F5P5</accession>
<name>A0A368F5P5_ANCCA</name>
<comment type="similarity">
    <text evidence="1">Belongs to the nucleobase:cation symporter-2 (NCS2) (TC 2.A.40) family.</text>
</comment>
<comment type="caution">
    <text evidence="2">The sequence shown here is derived from an EMBL/GenBank/DDBJ whole genome shotgun (WGS) entry which is preliminary data.</text>
</comment>
<dbReference type="Proteomes" id="UP000252519">
    <property type="component" value="Unassembled WGS sequence"/>
</dbReference>
<protein>
    <submittedName>
        <fullName evidence="2">Uncharacterized protein</fullName>
    </submittedName>
</protein>
<reference evidence="2 3" key="1">
    <citation type="submission" date="2014-10" db="EMBL/GenBank/DDBJ databases">
        <title>Draft genome of the hookworm Ancylostoma caninum.</title>
        <authorList>
            <person name="Mitreva M."/>
        </authorList>
    </citation>
    <scope>NUCLEOTIDE SEQUENCE [LARGE SCALE GENOMIC DNA]</scope>
    <source>
        <strain evidence="2 3">Baltimore</strain>
    </source>
</reference>
<dbReference type="PANTHER" id="PTHR11119">
    <property type="entry name" value="XANTHINE-URACIL / VITAMIN C PERMEASE FAMILY MEMBER"/>
    <property type="match status" value="1"/>
</dbReference>
<dbReference type="AlphaFoldDB" id="A0A368F5P5"/>
<proteinExistence type="inferred from homology"/>